<gene>
    <name evidence="1" type="ORF">J2S48_003027</name>
</gene>
<name>A0ABU2CQ92_9MICO</name>
<evidence type="ECO:0000313" key="1">
    <source>
        <dbReference type="EMBL" id="MDR7383512.1"/>
    </source>
</evidence>
<dbReference type="RefSeq" id="WP_274994422.1">
    <property type="nucleotide sequence ID" value="NZ_JAJQQP010000007.1"/>
</dbReference>
<accession>A0ABU2CQ92</accession>
<protein>
    <submittedName>
        <fullName evidence="1">Uncharacterized protein</fullName>
    </submittedName>
</protein>
<proteinExistence type="predicted"/>
<sequence>MSPIFQRAAREWAAMRSEYGDYLEAHIAAAYRSTNGVLLNARGRAAGVSEERLFLAGGSFAAAYASQELREFWATTPRLTVEAFERAWAERLWATEGEELPEHWHTAA</sequence>
<organism evidence="1 2">
    <name type="scientific">Promicromonospora iranensis</name>
    <dbReference type="NCBI Taxonomy" id="1105144"/>
    <lineage>
        <taxon>Bacteria</taxon>
        <taxon>Bacillati</taxon>
        <taxon>Actinomycetota</taxon>
        <taxon>Actinomycetes</taxon>
        <taxon>Micrococcales</taxon>
        <taxon>Promicromonosporaceae</taxon>
        <taxon>Promicromonospora</taxon>
    </lineage>
</organism>
<comment type="caution">
    <text evidence="1">The sequence shown here is derived from an EMBL/GenBank/DDBJ whole genome shotgun (WGS) entry which is preliminary data.</text>
</comment>
<evidence type="ECO:0000313" key="2">
    <source>
        <dbReference type="Proteomes" id="UP001183585"/>
    </source>
</evidence>
<reference evidence="1 2" key="1">
    <citation type="submission" date="2023-07" db="EMBL/GenBank/DDBJ databases">
        <title>Sequencing the genomes of 1000 actinobacteria strains.</title>
        <authorList>
            <person name="Klenk H.-P."/>
        </authorList>
    </citation>
    <scope>NUCLEOTIDE SEQUENCE [LARGE SCALE GENOMIC DNA]</scope>
    <source>
        <strain evidence="1 2">DSM 45554</strain>
    </source>
</reference>
<keyword evidence="2" id="KW-1185">Reference proteome</keyword>
<dbReference type="EMBL" id="JAVDYE010000001">
    <property type="protein sequence ID" value="MDR7383512.1"/>
    <property type="molecule type" value="Genomic_DNA"/>
</dbReference>
<dbReference type="Proteomes" id="UP001183585">
    <property type="component" value="Unassembled WGS sequence"/>
</dbReference>